<evidence type="ECO:0000256" key="1">
    <source>
        <dbReference type="ARBA" id="ARBA00004370"/>
    </source>
</evidence>
<evidence type="ECO:0000256" key="5">
    <source>
        <dbReference type="ARBA" id="ARBA00023136"/>
    </source>
</evidence>
<keyword evidence="5" id="KW-0472">Membrane</keyword>
<comment type="caution">
    <text evidence="7">The sequence shown here is derived from an EMBL/GenBank/DDBJ whole genome shotgun (WGS) entry which is preliminary data.</text>
</comment>
<protein>
    <submittedName>
        <fullName evidence="7">Uncharacterized protein</fullName>
    </submittedName>
</protein>
<accession>A0A9J5ZML8</accession>
<dbReference type="GO" id="GO:0051707">
    <property type="term" value="P:response to other organism"/>
    <property type="evidence" value="ECO:0007669"/>
    <property type="project" value="UniProtKB-ARBA"/>
</dbReference>
<reference evidence="7 8" key="1">
    <citation type="submission" date="2020-09" db="EMBL/GenBank/DDBJ databases">
        <title>De no assembly of potato wild relative species, Solanum commersonii.</title>
        <authorList>
            <person name="Cho K."/>
        </authorList>
    </citation>
    <scope>NUCLEOTIDE SEQUENCE [LARGE SCALE GENOMIC DNA]</scope>
    <source>
        <strain evidence="7">LZ3.2</strain>
        <tissue evidence="7">Leaf</tissue>
    </source>
</reference>
<dbReference type="Proteomes" id="UP000824120">
    <property type="component" value="Chromosome 4"/>
</dbReference>
<dbReference type="InterPro" id="IPR032675">
    <property type="entry name" value="LRR_dom_sf"/>
</dbReference>
<evidence type="ECO:0000256" key="4">
    <source>
        <dbReference type="ARBA" id="ARBA00022737"/>
    </source>
</evidence>
<gene>
    <name evidence="7" type="ORF">H5410_024686</name>
</gene>
<sequence>MKVQFFLHLFSFFIFFVLLAQCKTHPIDIQGLQNLKNGINPKSIKPGSCLNSWNFSIDPCDHIFTDRFTCGFRCDLIVSGFYRVTEISLDQAGYSGSLPNSFNLPHLEILDMSYNSLSGSIPNSFSNLTRLRRLSLSKNSFTGPVTSSIGSLSRLQELFLDNNKFAGSIPESFNGLINLNRFDLQQNNISGDLPDLNQLINLIFLDLSNNRLTGNFFTTNLPDSMIELSIRNNYLHGEFPLNFEELKFLQVLDLSHNLFSGMIPAVLFHHSSLQQLTLSYNNFTFLQVPEDLVLRSKLIAIDLSYNNLHGLLPAFMASMPELSALNLEHNKFTGVIPIQFAVKVVVPRNHTASFERLLLGGNYLFGPIPGPLMGLKPGSGNISLVDNCLYMCPDSVYICHGGYQRSLLDCKKFGPRIP</sequence>
<keyword evidence="2" id="KW-0433">Leucine-rich repeat</keyword>
<evidence type="ECO:0000256" key="3">
    <source>
        <dbReference type="ARBA" id="ARBA00022729"/>
    </source>
</evidence>
<evidence type="ECO:0000256" key="2">
    <source>
        <dbReference type="ARBA" id="ARBA00022614"/>
    </source>
</evidence>
<keyword evidence="3 6" id="KW-0732">Signal</keyword>
<dbReference type="Pfam" id="PF00560">
    <property type="entry name" value="LRR_1"/>
    <property type="match status" value="2"/>
</dbReference>
<dbReference type="SUPFAM" id="SSF52058">
    <property type="entry name" value="L domain-like"/>
    <property type="match status" value="1"/>
</dbReference>
<dbReference type="InterPro" id="IPR001611">
    <property type="entry name" value="Leu-rich_rpt"/>
</dbReference>
<evidence type="ECO:0000256" key="6">
    <source>
        <dbReference type="SAM" id="SignalP"/>
    </source>
</evidence>
<evidence type="ECO:0000313" key="8">
    <source>
        <dbReference type="Proteomes" id="UP000824120"/>
    </source>
</evidence>
<feature type="signal peptide" evidence="6">
    <location>
        <begin position="1"/>
        <end position="24"/>
    </location>
</feature>
<dbReference type="PRINTS" id="PR00019">
    <property type="entry name" value="LEURICHRPT"/>
</dbReference>
<dbReference type="InterPro" id="IPR053213">
    <property type="entry name" value="RLP29"/>
</dbReference>
<keyword evidence="4" id="KW-0677">Repeat</keyword>
<proteinExistence type="predicted"/>
<name>A0A9J5ZML8_SOLCO</name>
<evidence type="ECO:0000313" key="7">
    <source>
        <dbReference type="EMBL" id="KAG5613405.1"/>
    </source>
</evidence>
<dbReference type="AlphaFoldDB" id="A0A9J5ZML8"/>
<dbReference type="PANTHER" id="PTHR48009:SF12">
    <property type="entry name" value="LEUCINE-RICH REPEAT RECEPTOR-LIKE PROTEIN KINASE PEPR2"/>
    <property type="match status" value="1"/>
</dbReference>
<dbReference type="GO" id="GO:0006952">
    <property type="term" value="P:defense response"/>
    <property type="evidence" value="ECO:0007669"/>
    <property type="project" value="UniProtKB-ARBA"/>
</dbReference>
<dbReference type="PANTHER" id="PTHR48009">
    <property type="entry name" value="LEUCINE-RICH REPEAT (LRR) FAMILY PROTEIN"/>
    <property type="match status" value="1"/>
</dbReference>
<dbReference type="FunFam" id="3.80.10.10:FF:000400">
    <property type="entry name" value="Nuclear pore complex protein NUP107"/>
    <property type="match status" value="1"/>
</dbReference>
<dbReference type="PROSITE" id="PS51450">
    <property type="entry name" value="LRR"/>
    <property type="match status" value="1"/>
</dbReference>
<keyword evidence="8" id="KW-1185">Reference proteome</keyword>
<dbReference type="Gene3D" id="3.80.10.10">
    <property type="entry name" value="Ribonuclease Inhibitor"/>
    <property type="match status" value="3"/>
</dbReference>
<dbReference type="EMBL" id="JACXVP010000004">
    <property type="protein sequence ID" value="KAG5613405.1"/>
    <property type="molecule type" value="Genomic_DNA"/>
</dbReference>
<dbReference type="OrthoDB" id="676979at2759"/>
<comment type="subcellular location">
    <subcellularLocation>
        <location evidence="1">Membrane</location>
    </subcellularLocation>
</comment>
<dbReference type="GO" id="GO:0016020">
    <property type="term" value="C:membrane"/>
    <property type="evidence" value="ECO:0007669"/>
    <property type="project" value="UniProtKB-SubCell"/>
</dbReference>
<organism evidence="7 8">
    <name type="scientific">Solanum commersonii</name>
    <name type="common">Commerson's wild potato</name>
    <name type="synonym">Commerson's nightshade</name>
    <dbReference type="NCBI Taxonomy" id="4109"/>
    <lineage>
        <taxon>Eukaryota</taxon>
        <taxon>Viridiplantae</taxon>
        <taxon>Streptophyta</taxon>
        <taxon>Embryophyta</taxon>
        <taxon>Tracheophyta</taxon>
        <taxon>Spermatophyta</taxon>
        <taxon>Magnoliopsida</taxon>
        <taxon>eudicotyledons</taxon>
        <taxon>Gunneridae</taxon>
        <taxon>Pentapetalae</taxon>
        <taxon>asterids</taxon>
        <taxon>lamiids</taxon>
        <taxon>Solanales</taxon>
        <taxon>Solanaceae</taxon>
        <taxon>Solanoideae</taxon>
        <taxon>Solaneae</taxon>
        <taxon>Solanum</taxon>
    </lineage>
</organism>
<feature type="chain" id="PRO_5039918419" evidence="6">
    <location>
        <begin position="25"/>
        <end position="418"/>
    </location>
</feature>
<dbReference type="InterPro" id="IPR003591">
    <property type="entry name" value="Leu-rich_rpt_typical-subtyp"/>
</dbReference>
<dbReference type="SMART" id="SM00369">
    <property type="entry name" value="LRR_TYP"/>
    <property type="match status" value="5"/>
</dbReference>
<dbReference type="Pfam" id="PF13855">
    <property type="entry name" value="LRR_8"/>
    <property type="match status" value="2"/>
</dbReference>